<dbReference type="AlphaFoldDB" id="A0A9Q8P934"/>
<dbReference type="KEGG" id="ffu:CLAFUR5_06402"/>
<protein>
    <submittedName>
        <fullName evidence="4">Uncharacterized protein</fullName>
    </submittedName>
</protein>
<organism evidence="4 5">
    <name type="scientific">Passalora fulva</name>
    <name type="common">Tomato leaf mold</name>
    <name type="synonym">Cladosporium fulvum</name>
    <dbReference type="NCBI Taxonomy" id="5499"/>
    <lineage>
        <taxon>Eukaryota</taxon>
        <taxon>Fungi</taxon>
        <taxon>Dikarya</taxon>
        <taxon>Ascomycota</taxon>
        <taxon>Pezizomycotina</taxon>
        <taxon>Dothideomycetes</taxon>
        <taxon>Dothideomycetidae</taxon>
        <taxon>Mycosphaerellales</taxon>
        <taxon>Mycosphaerellaceae</taxon>
        <taxon>Fulvia</taxon>
    </lineage>
</organism>
<sequence>MASSPPSDTMSETWDSNEEYGSDASSNVGPLLESDIDENEVVLHRLELEDLKAKILQAKDRLKEEISHLEWTKSETSRAKGGLAYFTRQLTKVSMDLGSVRAEIWVARQDYSKAMKDLGHVRGEVQEEKDLLEYVRAETQTRRQELGYVDVQVRLAKSDLLRAATDCPSCSVALVTKAYGKEAESGQQHPRSTSQLQTTTVQDNADRASEEQPVSTAGSPQDRTHEPMQLVPEAESPADRRRYQHWRDPVVLFAGLCGVWHMYCLVYAGRWADGFIAALLMLGYVVV</sequence>
<evidence type="ECO:0000256" key="2">
    <source>
        <dbReference type="SAM" id="MobiDB-lite"/>
    </source>
</evidence>
<proteinExistence type="predicted"/>
<gene>
    <name evidence="4" type="ORF">CLAFUR5_06402</name>
</gene>
<dbReference type="GeneID" id="71986280"/>
<evidence type="ECO:0000256" key="3">
    <source>
        <dbReference type="SAM" id="Phobius"/>
    </source>
</evidence>
<keyword evidence="5" id="KW-1185">Reference proteome</keyword>
<evidence type="ECO:0000256" key="1">
    <source>
        <dbReference type="SAM" id="Coils"/>
    </source>
</evidence>
<keyword evidence="3" id="KW-0472">Membrane</keyword>
<feature type="compositionally biased region" description="Polar residues" evidence="2">
    <location>
        <begin position="1"/>
        <end position="14"/>
    </location>
</feature>
<reference evidence="4" key="2">
    <citation type="journal article" date="2022" name="Microb. Genom.">
        <title>A chromosome-scale genome assembly of the tomato pathogen Cladosporium fulvum reveals a compartmentalized genome architecture and the presence of a dispensable chromosome.</title>
        <authorList>
            <person name="Zaccaron A.Z."/>
            <person name="Chen L.H."/>
            <person name="Samaras A."/>
            <person name="Stergiopoulos I."/>
        </authorList>
    </citation>
    <scope>NUCLEOTIDE SEQUENCE</scope>
    <source>
        <strain evidence="4">Race5_Kim</strain>
    </source>
</reference>
<reference evidence="4" key="1">
    <citation type="submission" date="2021-12" db="EMBL/GenBank/DDBJ databases">
        <authorList>
            <person name="Zaccaron A."/>
            <person name="Stergiopoulos I."/>
        </authorList>
    </citation>
    <scope>NUCLEOTIDE SEQUENCE</scope>
    <source>
        <strain evidence="4">Race5_Kim</strain>
    </source>
</reference>
<feature type="transmembrane region" description="Helical" evidence="3">
    <location>
        <begin position="250"/>
        <end position="272"/>
    </location>
</feature>
<keyword evidence="3" id="KW-0812">Transmembrane</keyword>
<accession>A0A9Q8P934</accession>
<dbReference type="RefSeq" id="XP_047761902.1">
    <property type="nucleotide sequence ID" value="XM_047905550.1"/>
</dbReference>
<feature type="coiled-coil region" evidence="1">
    <location>
        <begin position="41"/>
        <end position="68"/>
    </location>
</feature>
<feature type="compositionally biased region" description="Polar residues" evidence="2">
    <location>
        <begin position="212"/>
        <end position="221"/>
    </location>
</feature>
<feature type="compositionally biased region" description="Polar residues" evidence="2">
    <location>
        <begin position="185"/>
        <end position="203"/>
    </location>
</feature>
<dbReference type="EMBL" id="CP090167">
    <property type="protein sequence ID" value="UJO17536.1"/>
    <property type="molecule type" value="Genomic_DNA"/>
</dbReference>
<dbReference type="Proteomes" id="UP000756132">
    <property type="component" value="Chromosome 5"/>
</dbReference>
<feature type="region of interest" description="Disordered" evidence="2">
    <location>
        <begin position="182"/>
        <end position="239"/>
    </location>
</feature>
<name>A0A9Q8P934_PASFU</name>
<evidence type="ECO:0000313" key="5">
    <source>
        <dbReference type="Proteomes" id="UP000756132"/>
    </source>
</evidence>
<evidence type="ECO:0000313" key="4">
    <source>
        <dbReference type="EMBL" id="UJO17536.1"/>
    </source>
</evidence>
<feature type="region of interest" description="Disordered" evidence="2">
    <location>
        <begin position="1"/>
        <end position="31"/>
    </location>
</feature>
<keyword evidence="1" id="KW-0175">Coiled coil</keyword>
<keyword evidence="3" id="KW-1133">Transmembrane helix</keyword>